<dbReference type="Proteomes" id="UP000216429">
    <property type="component" value="Unassembled WGS sequence"/>
</dbReference>
<evidence type="ECO:0000313" key="5">
    <source>
        <dbReference type="EMBL" id="OZI77692.1"/>
    </source>
</evidence>
<dbReference type="SUPFAM" id="SSF49401">
    <property type="entry name" value="Bacterial adhesins"/>
    <property type="match status" value="1"/>
</dbReference>
<dbReference type="Pfam" id="PF00419">
    <property type="entry name" value="Fimbrial"/>
    <property type="match status" value="1"/>
</dbReference>
<dbReference type="InterPro" id="IPR050263">
    <property type="entry name" value="Bact_Fimbrial_Adh_Pro"/>
</dbReference>
<gene>
    <name evidence="5" type="ORF">CAL22_03945</name>
</gene>
<dbReference type="EMBL" id="NEVU01000001">
    <property type="protein sequence ID" value="OZI77692.1"/>
    <property type="molecule type" value="Genomic_DNA"/>
</dbReference>
<dbReference type="InterPro" id="IPR008966">
    <property type="entry name" value="Adhesion_dom_sf"/>
</dbReference>
<feature type="domain" description="Fimbrial-type adhesion" evidence="4">
    <location>
        <begin position="215"/>
        <end position="358"/>
    </location>
</feature>
<dbReference type="Gene3D" id="2.60.40.3310">
    <property type="match status" value="1"/>
</dbReference>
<dbReference type="PANTHER" id="PTHR33420">
    <property type="entry name" value="FIMBRIAL SUBUNIT ELFA-RELATED"/>
    <property type="match status" value="1"/>
</dbReference>
<comment type="subcellular location">
    <subcellularLocation>
        <location evidence="1">Fimbrium</location>
    </subcellularLocation>
</comment>
<evidence type="ECO:0000256" key="1">
    <source>
        <dbReference type="ARBA" id="ARBA00004561"/>
    </source>
</evidence>
<keyword evidence="3" id="KW-0281">Fimbrium</keyword>
<dbReference type="PANTHER" id="PTHR33420:SF14">
    <property type="entry name" value="TYPE 1 FIMBRIN D-MANNOSE SPECIFIC ADHESIN"/>
    <property type="match status" value="1"/>
</dbReference>
<comment type="caution">
    <text evidence="5">The sequence shown here is derived from an EMBL/GenBank/DDBJ whole genome shotgun (WGS) entry which is preliminary data.</text>
</comment>
<dbReference type="OrthoDB" id="8678921at2"/>
<proteinExistence type="inferred from homology"/>
<dbReference type="InterPro" id="IPR036937">
    <property type="entry name" value="Adhesion_dom_fimbrial_sf"/>
</dbReference>
<dbReference type="GO" id="GO:0043709">
    <property type="term" value="P:cell adhesion involved in single-species biofilm formation"/>
    <property type="evidence" value="ECO:0007669"/>
    <property type="project" value="TreeGrafter"/>
</dbReference>
<evidence type="ECO:0000259" key="4">
    <source>
        <dbReference type="Pfam" id="PF00419"/>
    </source>
</evidence>
<name>A0A261VW14_9BORD</name>
<accession>A0A261VW14</accession>
<keyword evidence="6" id="KW-1185">Reference proteome</keyword>
<comment type="similarity">
    <text evidence="2">Belongs to the fimbrial protein family.</text>
</comment>
<dbReference type="RefSeq" id="WP_094810544.1">
    <property type="nucleotide sequence ID" value="NZ_NEVU01000001.1"/>
</dbReference>
<dbReference type="Gene3D" id="2.60.40.1090">
    <property type="entry name" value="Fimbrial-type adhesion domain"/>
    <property type="match status" value="1"/>
</dbReference>
<evidence type="ECO:0000313" key="6">
    <source>
        <dbReference type="Proteomes" id="UP000216429"/>
    </source>
</evidence>
<dbReference type="GO" id="GO:0009289">
    <property type="term" value="C:pilus"/>
    <property type="evidence" value="ECO:0007669"/>
    <property type="project" value="UniProtKB-SubCell"/>
</dbReference>
<dbReference type="AlphaFoldDB" id="A0A261VW14"/>
<reference evidence="6" key="1">
    <citation type="submission" date="2017-05" db="EMBL/GenBank/DDBJ databases">
        <title>Complete and WGS of Bordetella genogroups.</title>
        <authorList>
            <person name="Spilker T."/>
            <person name="Lipuma J."/>
        </authorList>
    </citation>
    <scope>NUCLEOTIDE SEQUENCE [LARGE SCALE GENOMIC DNA]</scope>
    <source>
        <strain evidence="6">AU6712</strain>
    </source>
</reference>
<sequence>MKSVFKVFRQPIGGAGAARRGKGLLAAVAGVLATFFLAAPALADCTAVRLPDLNVNFPPTLVIPPNIAANTELATITVAVPGTAQGVQYATCTGNTYYSYYWQIKSNSYVANNVGSTSIDGVGYTASLSGVSSSPIWMDKQINTLDKEMKFLSQVYVTVKLIATKSTIGTGKLTLNPRGTGVANTVATFFAGNGTAGNSVVFNVTMLPNVTTISSGSCSVVNSAIPVTLDPVFTTAFSGVNSTAGEKPFSINLTCPTSISGVYMTLTDSANRSNLTDKLTLTQASTASGVALQILDPSGSPISYGADSISSGNPNQWYAGKPVSGKLNVPLKARYIKTDTQIKGGTVNGLATFTMSYQ</sequence>
<evidence type="ECO:0000256" key="2">
    <source>
        <dbReference type="ARBA" id="ARBA00006671"/>
    </source>
</evidence>
<dbReference type="InterPro" id="IPR000259">
    <property type="entry name" value="Adhesion_dom_fimbrial"/>
</dbReference>
<protein>
    <recommendedName>
        <fullName evidence="4">Fimbrial-type adhesion domain-containing protein</fullName>
    </recommendedName>
</protein>
<organism evidence="5 6">
    <name type="scientific">Bordetella genomosp. 12</name>
    <dbReference type="NCBI Taxonomy" id="463035"/>
    <lineage>
        <taxon>Bacteria</taxon>
        <taxon>Pseudomonadati</taxon>
        <taxon>Pseudomonadota</taxon>
        <taxon>Betaproteobacteria</taxon>
        <taxon>Burkholderiales</taxon>
        <taxon>Alcaligenaceae</taxon>
        <taxon>Bordetella</taxon>
    </lineage>
</organism>
<evidence type="ECO:0000256" key="3">
    <source>
        <dbReference type="ARBA" id="ARBA00023263"/>
    </source>
</evidence>